<dbReference type="STRING" id="1839801.Dform_01651"/>
<keyword evidence="3" id="KW-1185">Reference proteome</keyword>
<dbReference type="EMBL" id="CP018258">
    <property type="protein sequence ID" value="APV44972.1"/>
    <property type="molecule type" value="Genomic_DNA"/>
</dbReference>
<dbReference type="OrthoDB" id="9800309at2"/>
<dbReference type="Pfam" id="PF12679">
    <property type="entry name" value="ABC2_membrane_2"/>
    <property type="match status" value="1"/>
</dbReference>
<protein>
    <submittedName>
        <fullName evidence="2">ABC-2 type transport system permease protein</fullName>
    </submittedName>
</protein>
<dbReference type="GO" id="GO:0140359">
    <property type="term" value="F:ABC-type transporter activity"/>
    <property type="evidence" value="ECO:0007669"/>
    <property type="project" value="InterPro"/>
</dbReference>
<dbReference type="Proteomes" id="UP000185934">
    <property type="component" value="Chromosome"/>
</dbReference>
<feature type="transmembrane region" description="Helical" evidence="1">
    <location>
        <begin position="237"/>
        <end position="257"/>
    </location>
</feature>
<feature type="transmembrane region" description="Helical" evidence="1">
    <location>
        <begin position="122"/>
        <end position="143"/>
    </location>
</feature>
<feature type="transmembrane region" description="Helical" evidence="1">
    <location>
        <begin position="69"/>
        <end position="91"/>
    </location>
</feature>
<proteinExistence type="predicted"/>
<dbReference type="KEGG" id="dfo:Dform_01651"/>
<feature type="transmembrane region" description="Helical" evidence="1">
    <location>
        <begin position="12"/>
        <end position="37"/>
    </location>
</feature>
<organism evidence="2 3">
    <name type="scientific">Dehalogenimonas formicexedens</name>
    <dbReference type="NCBI Taxonomy" id="1839801"/>
    <lineage>
        <taxon>Bacteria</taxon>
        <taxon>Bacillati</taxon>
        <taxon>Chloroflexota</taxon>
        <taxon>Dehalococcoidia</taxon>
        <taxon>Dehalococcoidales</taxon>
        <taxon>Dehalococcoidaceae</taxon>
        <taxon>Dehalogenimonas</taxon>
    </lineage>
</organism>
<keyword evidence="1" id="KW-1133">Transmembrane helix</keyword>
<dbReference type="RefSeq" id="WP_076004579.1">
    <property type="nucleotide sequence ID" value="NZ_CP018258.1"/>
</dbReference>
<reference evidence="3" key="1">
    <citation type="submission" date="2016-11" db="EMBL/GenBank/DDBJ databases">
        <title>Dehalogenimonas formicexedens sp. nov., a chlorinated alkane respiring bacterium isolated from contaminated groundwater.</title>
        <authorList>
            <person name="Key T.A."/>
            <person name="Bowman K.S."/>
            <person name="Lee I."/>
            <person name="Chun J."/>
            <person name="Albuquerque L."/>
            <person name="da Costa M.S."/>
            <person name="Rainey F.A."/>
            <person name="Moe W.M."/>
        </authorList>
    </citation>
    <scope>NUCLEOTIDE SEQUENCE [LARGE SCALE GENOMIC DNA]</scope>
    <source>
        <strain evidence="3">NSZ-14</strain>
    </source>
</reference>
<keyword evidence="1" id="KW-0472">Membrane</keyword>
<feature type="transmembrane region" description="Helical" evidence="1">
    <location>
        <begin position="193"/>
        <end position="217"/>
    </location>
</feature>
<accession>A0A1P8F969</accession>
<dbReference type="GO" id="GO:0005886">
    <property type="term" value="C:plasma membrane"/>
    <property type="evidence" value="ECO:0007669"/>
    <property type="project" value="UniProtKB-SubCell"/>
</dbReference>
<feature type="transmembrane region" description="Helical" evidence="1">
    <location>
        <begin position="155"/>
        <end position="181"/>
    </location>
</feature>
<name>A0A1P8F969_9CHLR</name>
<gene>
    <name evidence="2" type="ORF">Dform_01651</name>
</gene>
<dbReference type="PANTHER" id="PTHR37305">
    <property type="entry name" value="INTEGRAL MEMBRANE PROTEIN-RELATED"/>
    <property type="match status" value="1"/>
</dbReference>
<dbReference type="AlphaFoldDB" id="A0A1P8F969"/>
<keyword evidence="1" id="KW-0812">Transmembrane</keyword>
<evidence type="ECO:0000313" key="3">
    <source>
        <dbReference type="Proteomes" id="UP000185934"/>
    </source>
</evidence>
<evidence type="ECO:0000313" key="2">
    <source>
        <dbReference type="EMBL" id="APV44972.1"/>
    </source>
</evidence>
<dbReference type="PANTHER" id="PTHR37305:SF1">
    <property type="entry name" value="MEMBRANE PROTEIN"/>
    <property type="match status" value="1"/>
</dbReference>
<evidence type="ECO:0000256" key="1">
    <source>
        <dbReference type="SAM" id="Phobius"/>
    </source>
</evidence>
<sequence>MNIFLRELKANFRSLLIWGGVVILFVIVGVSKFSAYYNNPDLLDTLNSLPQQVLTILNLQAFNLTTVSGFYGIMFLYFALLLSIAAAMWGADIIAKEQRDKTVEFSLTLPVTRSRVVISKTLAALVNCVLLLLITWGISVAATTNYQPDSAFYKFLALSMAALFLLQLVFLSIGVFIGTALKRYKMASSTALFVLLGTYFLSVVVTLNSSLDFLKYLTPFMYFDPAELLHQSRFDPVFIGLSLVIVAVAVTGARIAYNRRDLYI</sequence>